<protein>
    <submittedName>
        <fullName evidence="5">Extracellular solute-binding protein, family 5 middle family protein 20</fullName>
    </submittedName>
</protein>
<geneLocation type="plasmid" evidence="6">
    <name>II</name>
</geneLocation>
<comment type="similarity">
    <text evidence="2">Belongs to the bacterial solute-binding protein 5 family.</text>
</comment>
<dbReference type="AlphaFoldDB" id="A0A068SXG9"/>
<keyword evidence="5" id="KW-0614">Plasmid</keyword>
<dbReference type="RefSeq" id="WP_041364103.1">
    <property type="nucleotide sequence ID" value="NZ_HG938354.1"/>
</dbReference>
<dbReference type="OrthoDB" id="9803988at2"/>
<dbReference type="GeneID" id="24259904"/>
<dbReference type="eggNOG" id="COG0747">
    <property type="taxonomic scope" value="Bacteria"/>
</dbReference>
<evidence type="ECO:0000256" key="3">
    <source>
        <dbReference type="SAM" id="SignalP"/>
    </source>
</evidence>
<proteinExistence type="inferred from homology"/>
<dbReference type="EMBL" id="HG938354">
    <property type="protein sequence ID" value="CDN50937.1"/>
    <property type="molecule type" value="Genomic_DNA"/>
</dbReference>
<keyword evidence="3" id="KW-0732">Signal</keyword>
<evidence type="ECO:0000313" key="5">
    <source>
        <dbReference type="EMBL" id="CDN50937.1"/>
    </source>
</evidence>
<dbReference type="InterPro" id="IPR000914">
    <property type="entry name" value="SBP_5_dom"/>
</dbReference>
<dbReference type="GO" id="GO:0030288">
    <property type="term" value="C:outer membrane-bounded periplasmic space"/>
    <property type="evidence" value="ECO:0007669"/>
    <property type="project" value="UniProtKB-ARBA"/>
</dbReference>
<dbReference type="KEGG" id="ngg:RG540_PA02590"/>
<feature type="signal peptide" evidence="3">
    <location>
        <begin position="1"/>
        <end position="22"/>
    </location>
</feature>
<dbReference type="HOGENOM" id="CLU_017028_7_0_5"/>
<dbReference type="InterPro" id="IPR039424">
    <property type="entry name" value="SBP_5"/>
</dbReference>
<organism evidence="5 6">
    <name type="scientific">Neorhizobium galegae bv. orientalis str. HAMBI 540</name>
    <dbReference type="NCBI Taxonomy" id="1028800"/>
    <lineage>
        <taxon>Bacteria</taxon>
        <taxon>Pseudomonadati</taxon>
        <taxon>Pseudomonadota</taxon>
        <taxon>Alphaproteobacteria</taxon>
        <taxon>Hyphomicrobiales</taxon>
        <taxon>Rhizobiaceae</taxon>
        <taxon>Rhizobium/Agrobacterium group</taxon>
        <taxon>Neorhizobium</taxon>
    </lineage>
</organism>
<evidence type="ECO:0000313" key="6">
    <source>
        <dbReference type="Proteomes" id="UP000028181"/>
    </source>
</evidence>
<accession>A0A068SXG9</accession>
<dbReference type="GO" id="GO:0015833">
    <property type="term" value="P:peptide transport"/>
    <property type="evidence" value="ECO:0007669"/>
    <property type="project" value="TreeGrafter"/>
</dbReference>
<dbReference type="PATRIC" id="fig|1028800.3.peg.4871"/>
<dbReference type="InterPro" id="IPR030678">
    <property type="entry name" value="Peptide/Ni-bd"/>
</dbReference>
<evidence type="ECO:0000256" key="1">
    <source>
        <dbReference type="ARBA" id="ARBA00004418"/>
    </source>
</evidence>
<evidence type="ECO:0000256" key="2">
    <source>
        <dbReference type="ARBA" id="ARBA00005695"/>
    </source>
</evidence>
<reference evidence="6" key="1">
    <citation type="journal article" date="2014" name="BMC Genomics">
        <title>Genome sequencing of two Neorhizobium galegae strains reveals a noeT gene responsible for the unusual acetylation of the nodulation factors.</title>
        <authorList>
            <person name="Osterman J."/>
            <person name="Marsh J."/>
            <person name="Laine P.K."/>
            <person name="Zeng Z."/>
            <person name="Alatalo E."/>
            <person name="Sullivan J.T."/>
            <person name="Young J.P."/>
            <person name="Thomas-Oates J."/>
            <person name="Paulin L."/>
            <person name="Lindstrom K."/>
        </authorList>
    </citation>
    <scope>NUCLEOTIDE SEQUENCE [LARGE SCALE GENOMIC DNA]</scope>
    <source>
        <strain evidence="6">HAMBI 540</strain>
    </source>
</reference>
<sequence length="506" mass="54487">MKKIMGIHALSMGLAMSLAASAAIPARAAPDKLTVVVTDEPKSLDPCDTDLSGNSRILHNNITEALVNLSPKDGSVVPSLATSWRQVDSLNWEFKLRQGVAFHDGKAFDANAVIAALKRAQDPALACEVGQATLKGLKLNAEAVNPTTLLIKTDVVEPILPNKLSALDIGSPATPGDAKTRNPAGTGPYKLVAWTPGQSVGLAAYEGYWGDKPAIPKATIIWRSESAVRAAMVDTGEAQIAYEIAPQDGTTGQDHAFPNAETSLLRIDAQIAPLNDKRVREALNLAIDRDGLIGTIFHKDAQKAMQVVPPSVFGFNPDIPVWNYDPEKAKSLLAAAKADGVPVEKEIVIYGRIGIYPNSSESLEAIQAMLADAGFNARLEMLETSPWLKRLLKPWNKDRPPSILQTQIDNAEGDAVFTLPNRFTTDGNQSTITDAGLDKLIADASKATGDERKKLFQQAFKYIAVDTVNIAPLFHMVTIARVAKNVNYTPDVQAGNEIKLKSISYR</sequence>
<dbReference type="GO" id="GO:1904680">
    <property type="term" value="F:peptide transmembrane transporter activity"/>
    <property type="evidence" value="ECO:0007669"/>
    <property type="project" value="TreeGrafter"/>
</dbReference>
<keyword evidence="6" id="KW-1185">Reference proteome</keyword>
<dbReference type="SUPFAM" id="SSF53850">
    <property type="entry name" value="Periplasmic binding protein-like II"/>
    <property type="match status" value="1"/>
</dbReference>
<dbReference type="Gene3D" id="3.10.105.10">
    <property type="entry name" value="Dipeptide-binding Protein, Domain 3"/>
    <property type="match status" value="1"/>
</dbReference>
<dbReference type="Pfam" id="PF00496">
    <property type="entry name" value="SBP_bac_5"/>
    <property type="match status" value="1"/>
</dbReference>
<gene>
    <name evidence="5" type="ORF">RG540_PA02590</name>
</gene>
<dbReference type="Gene3D" id="3.40.190.10">
    <property type="entry name" value="Periplasmic binding protein-like II"/>
    <property type="match status" value="1"/>
</dbReference>
<evidence type="ECO:0000259" key="4">
    <source>
        <dbReference type="Pfam" id="PF00496"/>
    </source>
</evidence>
<dbReference type="Proteomes" id="UP000028181">
    <property type="component" value="Plasmid pHAMBI540a"/>
</dbReference>
<feature type="domain" description="Solute-binding protein family 5" evidence="4">
    <location>
        <begin position="76"/>
        <end position="391"/>
    </location>
</feature>
<dbReference type="GO" id="GO:0043190">
    <property type="term" value="C:ATP-binding cassette (ABC) transporter complex"/>
    <property type="evidence" value="ECO:0007669"/>
    <property type="project" value="InterPro"/>
</dbReference>
<feature type="chain" id="PRO_5001653384" evidence="3">
    <location>
        <begin position="23"/>
        <end position="506"/>
    </location>
</feature>
<dbReference type="PIRSF" id="PIRSF002741">
    <property type="entry name" value="MppA"/>
    <property type="match status" value="1"/>
</dbReference>
<name>A0A068SXG9_NEOGA</name>
<dbReference type="PANTHER" id="PTHR30290">
    <property type="entry name" value="PERIPLASMIC BINDING COMPONENT OF ABC TRANSPORTER"/>
    <property type="match status" value="1"/>
</dbReference>
<dbReference type="Gene3D" id="3.90.76.10">
    <property type="entry name" value="Dipeptide-binding Protein, Domain 1"/>
    <property type="match status" value="1"/>
</dbReference>
<comment type="subcellular location">
    <subcellularLocation>
        <location evidence="1">Periplasm</location>
    </subcellularLocation>
</comment>